<dbReference type="EMBL" id="CAKMRJ010001112">
    <property type="protein sequence ID" value="CAH1420749.1"/>
    <property type="molecule type" value="Genomic_DNA"/>
</dbReference>
<evidence type="ECO:0000313" key="1">
    <source>
        <dbReference type="EMBL" id="CAH1420749.1"/>
    </source>
</evidence>
<reference evidence="1 2" key="1">
    <citation type="submission" date="2022-01" db="EMBL/GenBank/DDBJ databases">
        <authorList>
            <person name="Xiong W."/>
            <person name="Schranz E."/>
        </authorList>
    </citation>
    <scope>NUCLEOTIDE SEQUENCE [LARGE SCALE GENOMIC DNA]</scope>
</reference>
<dbReference type="Proteomes" id="UP001157418">
    <property type="component" value="Unassembled WGS sequence"/>
</dbReference>
<dbReference type="AlphaFoldDB" id="A0AAU9M3V7"/>
<proteinExistence type="predicted"/>
<keyword evidence="2" id="KW-1185">Reference proteome</keyword>
<organism evidence="1 2">
    <name type="scientific">Lactuca virosa</name>
    <dbReference type="NCBI Taxonomy" id="75947"/>
    <lineage>
        <taxon>Eukaryota</taxon>
        <taxon>Viridiplantae</taxon>
        <taxon>Streptophyta</taxon>
        <taxon>Embryophyta</taxon>
        <taxon>Tracheophyta</taxon>
        <taxon>Spermatophyta</taxon>
        <taxon>Magnoliopsida</taxon>
        <taxon>eudicotyledons</taxon>
        <taxon>Gunneridae</taxon>
        <taxon>Pentapetalae</taxon>
        <taxon>asterids</taxon>
        <taxon>campanulids</taxon>
        <taxon>Asterales</taxon>
        <taxon>Asteraceae</taxon>
        <taxon>Cichorioideae</taxon>
        <taxon>Cichorieae</taxon>
        <taxon>Lactucinae</taxon>
        <taxon>Lactuca</taxon>
    </lineage>
</organism>
<gene>
    <name evidence="1" type="ORF">LVIROSA_LOCUS8191</name>
</gene>
<accession>A0AAU9M3V7</accession>
<sequence length="124" mass="14359">MASSGSFSYDGFHTSDLDIPSDYELVVMEMQVEVETLRNHMNKELMAVREQLALMQKKFNFSLWILILKEFKTTRSVISLKKKQHTHITYLFLSSPPVTCTTHHIDAGFQDIDIQEAFARIHIP</sequence>
<evidence type="ECO:0000313" key="2">
    <source>
        <dbReference type="Proteomes" id="UP001157418"/>
    </source>
</evidence>
<protein>
    <submittedName>
        <fullName evidence="1">Uncharacterized protein</fullName>
    </submittedName>
</protein>
<name>A0AAU9M3V7_9ASTR</name>
<comment type="caution">
    <text evidence="1">The sequence shown here is derived from an EMBL/GenBank/DDBJ whole genome shotgun (WGS) entry which is preliminary data.</text>
</comment>